<comment type="caution">
    <text evidence="3">The sequence shown here is derived from an EMBL/GenBank/DDBJ whole genome shotgun (WGS) entry which is preliminary data.</text>
</comment>
<reference evidence="3 4" key="1">
    <citation type="submission" date="2018-10" db="EMBL/GenBank/DDBJ databases">
        <title>Genomic Encyclopedia of Archaeal and Bacterial Type Strains, Phase II (KMG-II): from individual species to whole genera.</title>
        <authorList>
            <person name="Goeker M."/>
        </authorList>
    </citation>
    <scope>NUCLEOTIDE SEQUENCE [LARGE SCALE GENOMIC DNA]</scope>
    <source>
        <strain evidence="3 4">DSM 25217</strain>
    </source>
</reference>
<accession>A0A3M0CY28</accession>
<evidence type="ECO:0000256" key="2">
    <source>
        <dbReference type="SAM" id="Phobius"/>
    </source>
</evidence>
<dbReference type="InParanoid" id="A0A3M0CY28"/>
<organism evidence="3 4">
    <name type="scientific">Eilatimonas milleporae</name>
    <dbReference type="NCBI Taxonomy" id="911205"/>
    <lineage>
        <taxon>Bacteria</taxon>
        <taxon>Pseudomonadati</taxon>
        <taxon>Pseudomonadota</taxon>
        <taxon>Alphaproteobacteria</taxon>
        <taxon>Kordiimonadales</taxon>
        <taxon>Kordiimonadaceae</taxon>
        <taxon>Eilatimonas</taxon>
    </lineage>
</organism>
<dbReference type="PANTHER" id="PTHR32309:SF31">
    <property type="entry name" value="CAPSULAR EXOPOLYSACCHARIDE FAMILY"/>
    <property type="match status" value="1"/>
</dbReference>
<keyword evidence="4" id="KW-1185">Reference proteome</keyword>
<proteinExistence type="predicted"/>
<protein>
    <submittedName>
        <fullName evidence="3">Polysaccharide chain length determinant protein (PEP-CTERM system associated)</fullName>
    </submittedName>
</protein>
<dbReference type="RefSeq" id="WP_121938240.1">
    <property type="nucleotide sequence ID" value="NZ_REFR01000010.1"/>
</dbReference>
<name>A0A3M0CY28_9PROT</name>
<feature type="transmembrane region" description="Helical" evidence="2">
    <location>
        <begin position="451"/>
        <end position="472"/>
    </location>
</feature>
<dbReference type="InterPro" id="IPR014345">
    <property type="entry name" value="XrtA_polysacc_chain"/>
</dbReference>
<feature type="transmembrane region" description="Helical" evidence="2">
    <location>
        <begin position="513"/>
        <end position="536"/>
    </location>
</feature>
<dbReference type="Proteomes" id="UP000271227">
    <property type="component" value="Unassembled WGS sequence"/>
</dbReference>
<feature type="region of interest" description="Disordered" evidence="1">
    <location>
        <begin position="321"/>
        <end position="347"/>
    </location>
</feature>
<sequence length="542" mass="61726">MAQTLGLPELYQQFLTLAYGIWRKRWYMLVSAWVVGLMGWALVSTMPYKYTATAQVFVDTETLLPVIAKNLGINVNVTRQVDLVRRTLVTRPNLEKIIRRSDYLDRLARTDKDMDELVAYMQRNIRVLSLDGGMFRIEFAIDDGRLSDRQRAEVSKVVVTNLLAFFFERNTEEGQLKAEGAVDFLDQQIGNYSRQLEDAERAHAQFKQDNLEYLGGQGSFLSKLETAQTNLRRTRNQISELSVTVETLQKQLENVPPTIREPTTSLGGRRGGAKDPLEVRIEDLQKKYDNLKSLGMKEQHPDVQNVRRQIAALEEELEQKRQQIQQELADSANSGATSTATTETPNRLYEQLMLELINKKTEMATLEKRSQEQTRLVADMEQKAKRVPEIEAQEKQLKRDYQTIRRQYTELVQEKQDLDLRTDVEGTDQAVSLRVVEQPVTPQFPSGPPRLLYLTAVLVGALLAGVAVALIVSQLRPVVVTVEQLRSHFDMPVLGNVTRALSEEDIRRRNMDLLAFAFMSVALLMVYGLFVALDIFGSPQFG</sequence>
<gene>
    <name evidence="3" type="ORF">BXY39_1570</name>
</gene>
<dbReference type="NCBIfam" id="TIGR03007">
    <property type="entry name" value="pepcterm_ChnLen"/>
    <property type="match status" value="1"/>
</dbReference>
<keyword evidence="2" id="KW-0472">Membrane</keyword>
<keyword evidence="2" id="KW-0812">Transmembrane</keyword>
<keyword evidence="2" id="KW-1133">Transmembrane helix</keyword>
<dbReference type="EMBL" id="REFR01000010">
    <property type="protein sequence ID" value="RMB08923.1"/>
    <property type="molecule type" value="Genomic_DNA"/>
</dbReference>
<evidence type="ECO:0000256" key="1">
    <source>
        <dbReference type="SAM" id="MobiDB-lite"/>
    </source>
</evidence>
<dbReference type="AlphaFoldDB" id="A0A3M0CY28"/>
<evidence type="ECO:0000313" key="4">
    <source>
        <dbReference type="Proteomes" id="UP000271227"/>
    </source>
</evidence>
<evidence type="ECO:0000313" key="3">
    <source>
        <dbReference type="EMBL" id="RMB08923.1"/>
    </source>
</evidence>
<dbReference type="PANTHER" id="PTHR32309">
    <property type="entry name" value="TYROSINE-PROTEIN KINASE"/>
    <property type="match status" value="1"/>
</dbReference>
<dbReference type="OrthoDB" id="9795292at2"/>
<feature type="transmembrane region" description="Helical" evidence="2">
    <location>
        <begin position="26"/>
        <end position="43"/>
    </location>
</feature>
<dbReference type="InterPro" id="IPR050445">
    <property type="entry name" value="Bact_polysacc_biosynth/exp"/>
</dbReference>
<feature type="compositionally biased region" description="Low complexity" evidence="1">
    <location>
        <begin position="331"/>
        <end position="344"/>
    </location>
</feature>